<evidence type="ECO:0000256" key="8">
    <source>
        <dbReference type="ARBA" id="ARBA00023012"/>
    </source>
</evidence>
<dbReference type="CDD" id="cd00130">
    <property type="entry name" value="PAS"/>
    <property type="match status" value="4"/>
</dbReference>
<evidence type="ECO:0000256" key="4">
    <source>
        <dbReference type="ARBA" id="ARBA00022679"/>
    </source>
</evidence>
<name>A0ABW5RC91_9BACL</name>
<dbReference type="SMART" id="SM00086">
    <property type="entry name" value="PAC"/>
    <property type="match status" value="5"/>
</dbReference>
<dbReference type="InterPro" id="IPR036097">
    <property type="entry name" value="HisK_dim/P_sf"/>
</dbReference>
<evidence type="ECO:0000313" key="13">
    <source>
        <dbReference type="Proteomes" id="UP001597497"/>
    </source>
</evidence>
<keyword evidence="3" id="KW-0597">Phosphoprotein</keyword>
<dbReference type="InterPro" id="IPR003661">
    <property type="entry name" value="HisK_dim/P_dom"/>
</dbReference>
<feature type="domain" description="PAS" evidence="10">
    <location>
        <begin position="14"/>
        <end position="69"/>
    </location>
</feature>
<dbReference type="NCBIfam" id="TIGR00229">
    <property type="entry name" value="sensory_box"/>
    <property type="match status" value="4"/>
</dbReference>
<dbReference type="Gene3D" id="2.10.70.100">
    <property type="match status" value="1"/>
</dbReference>
<dbReference type="EC" id="2.7.13.3" evidence="2"/>
<keyword evidence="7" id="KW-0067">ATP-binding</keyword>
<dbReference type="InterPro" id="IPR000014">
    <property type="entry name" value="PAS"/>
</dbReference>
<dbReference type="PROSITE" id="PS50113">
    <property type="entry name" value="PAC"/>
    <property type="match status" value="3"/>
</dbReference>
<evidence type="ECO:0000256" key="6">
    <source>
        <dbReference type="ARBA" id="ARBA00022777"/>
    </source>
</evidence>
<evidence type="ECO:0000259" key="10">
    <source>
        <dbReference type="PROSITE" id="PS50112"/>
    </source>
</evidence>
<evidence type="ECO:0000313" key="12">
    <source>
        <dbReference type="EMBL" id="MFD2672677.1"/>
    </source>
</evidence>
<evidence type="ECO:0000256" key="2">
    <source>
        <dbReference type="ARBA" id="ARBA00012438"/>
    </source>
</evidence>
<dbReference type="SMART" id="SM00388">
    <property type="entry name" value="HisKA"/>
    <property type="match status" value="1"/>
</dbReference>
<dbReference type="PRINTS" id="PR00344">
    <property type="entry name" value="BCTRLSENSOR"/>
</dbReference>
<evidence type="ECO:0000256" key="3">
    <source>
        <dbReference type="ARBA" id="ARBA00022553"/>
    </source>
</evidence>
<feature type="domain" description="PAS" evidence="10">
    <location>
        <begin position="142"/>
        <end position="203"/>
    </location>
</feature>
<protein>
    <recommendedName>
        <fullName evidence="2">histidine kinase</fullName>
        <ecNumber evidence="2">2.7.13.3</ecNumber>
    </recommendedName>
</protein>
<dbReference type="InterPro" id="IPR005467">
    <property type="entry name" value="His_kinase_dom"/>
</dbReference>
<feature type="domain" description="PAC" evidence="11">
    <location>
        <begin position="89"/>
        <end position="141"/>
    </location>
</feature>
<dbReference type="RefSeq" id="WP_379930243.1">
    <property type="nucleotide sequence ID" value="NZ_JBHUMM010000043.1"/>
</dbReference>
<sequence length="856" mass="97850">MMRRKHDMNQTGKQHSLYETAFEHAPIGMAVIDACGVIQKVNQALCQLLGYSEEELPQLTYQELTHPEDLKADASILADVNDASDRSAFQLEKRYVHKQGHPIWVTLHLKVRRDEAGQPEYFVAQIVDMTERKKSEKRLRKIEKRHEMFTEHAMDILVSTTEDGIVEYISPAVTKILGYEAEQMIGQDSFSYFHPEDAPRVRRREYGLEGMHISRVRHAAGHYLWFETKVKLIVDEAGTVTNVIGVGREMTERKKTEADLIRSREELIEILQNQLSLTFKLIRARDTFYFAIVSGQSEKYLCCSPSEVLGKSLEEVFDESSCTVLNHYGERAWSGERVFFEMKMNDRYYYHSMNVLQRPDGESEIIVSVLDITEHKRSETELKLSQSKLSQAQRITRMGFYEWVAETNRIVLSEEIRDLIGGTEVREHSYTMEQLLKRIHPDDQERIRQRIETSRTTRQLNEEYRVLQEDGRILHMHITGELLTDDDGQPQYMFGTVQDITERKQTELLLKESVKRYQSLKIHNPDGVFTLLLNTDIQEVNPAVLQLTGYQEQELIGLPFAQLLHPDDRPKLRKRLTAARKGRELRSISFRLRHKSGYDVEVLSSPATIVIDERVVGFYVIVKDMTESRKHDELMKQAEKLSLAGQLAAGIAHEIRNPLTSVKGFIQLIATAPSVKSQYIDIIQTELDRIELIVSELLVLAKPHNLQFREDSIEQIVQDVVTLMAPQATLHAIEVKHQCAPGLLAIRCDSNQLKQVFINFIKNAIEACPNGGWIQIEVQQGEGGSIHISFTDNGCGIPEHILQKMGDPFLTTKKTGTGLGFMISQKIIENHQGQLHITSKEGEGTTVMVTLPTVPA</sequence>
<dbReference type="InterPro" id="IPR000700">
    <property type="entry name" value="PAS-assoc_C"/>
</dbReference>
<dbReference type="Proteomes" id="UP001597497">
    <property type="component" value="Unassembled WGS sequence"/>
</dbReference>
<dbReference type="Gene3D" id="3.30.450.20">
    <property type="entry name" value="PAS domain"/>
    <property type="match status" value="5"/>
</dbReference>
<dbReference type="InterPro" id="IPR013655">
    <property type="entry name" value="PAS_fold_3"/>
</dbReference>
<dbReference type="InterPro" id="IPR035965">
    <property type="entry name" value="PAS-like_dom_sf"/>
</dbReference>
<keyword evidence="13" id="KW-1185">Reference proteome</keyword>
<dbReference type="Gene3D" id="3.30.565.10">
    <property type="entry name" value="Histidine kinase-like ATPase, C-terminal domain"/>
    <property type="match status" value="1"/>
</dbReference>
<feature type="domain" description="PAC" evidence="11">
    <location>
        <begin position="209"/>
        <end position="262"/>
    </location>
</feature>
<dbReference type="SMART" id="SM00091">
    <property type="entry name" value="PAS"/>
    <property type="match status" value="4"/>
</dbReference>
<reference evidence="13" key="1">
    <citation type="journal article" date="2019" name="Int. J. Syst. Evol. Microbiol.">
        <title>The Global Catalogue of Microorganisms (GCM) 10K type strain sequencing project: providing services to taxonomists for standard genome sequencing and annotation.</title>
        <authorList>
            <consortium name="The Broad Institute Genomics Platform"/>
            <consortium name="The Broad Institute Genome Sequencing Center for Infectious Disease"/>
            <person name="Wu L."/>
            <person name="Ma J."/>
        </authorList>
    </citation>
    <scope>NUCLEOTIDE SEQUENCE [LARGE SCALE GENOMIC DNA]</scope>
    <source>
        <strain evidence="13">KCTC 33676</strain>
    </source>
</reference>
<feature type="domain" description="PAC" evidence="11">
    <location>
        <begin position="460"/>
        <end position="512"/>
    </location>
</feature>
<evidence type="ECO:0000256" key="1">
    <source>
        <dbReference type="ARBA" id="ARBA00000085"/>
    </source>
</evidence>
<keyword evidence="8" id="KW-0902">Two-component regulatory system</keyword>
<proteinExistence type="predicted"/>
<gene>
    <name evidence="12" type="ORF">ACFSUC_14010</name>
</gene>
<evidence type="ECO:0000256" key="7">
    <source>
        <dbReference type="ARBA" id="ARBA00022840"/>
    </source>
</evidence>
<dbReference type="EMBL" id="JBHUMM010000043">
    <property type="protein sequence ID" value="MFD2672677.1"/>
    <property type="molecule type" value="Genomic_DNA"/>
</dbReference>
<dbReference type="PROSITE" id="PS50109">
    <property type="entry name" value="HIS_KIN"/>
    <property type="match status" value="1"/>
</dbReference>
<keyword evidence="6" id="KW-0418">Kinase</keyword>
<keyword evidence="4" id="KW-0808">Transferase</keyword>
<evidence type="ECO:0000259" key="11">
    <source>
        <dbReference type="PROSITE" id="PS50113"/>
    </source>
</evidence>
<dbReference type="PANTHER" id="PTHR43304:SF1">
    <property type="entry name" value="PAC DOMAIN-CONTAINING PROTEIN"/>
    <property type="match status" value="1"/>
</dbReference>
<evidence type="ECO:0000256" key="5">
    <source>
        <dbReference type="ARBA" id="ARBA00022741"/>
    </source>
</evidence>
<comment type="caution">
    <text evidence="12">The sequence shown here is derived from an EMBL/GenBank/DDBJ whole genome shotgun (WGS) entry which is preliminary data.</text>
</comment>
<dbReference type="InterPro" id="IPR013767">
    <property type="entry name" value="PAS_fold"/>
</dbReference>
<dbReference type="SUPFAM" id="SSF47384">
    <property type="entry name" value="Homodimeric domain of signal transducing histidine kinase"/>
    <property type="match status" value="1"/>
</dbReference>
<comment type="catalytic activity">
    <reaction evidence="1">
        <text>ATP + protein L-histidine = ADP + protein N-phospho-L-histidine.</text>
        <dbReference type="EC" id="2.7.13.3"/>
    </reaction>
</comment>
<evidence type="ECO:0000259" key="9">
    <source>
        <dbReference type="PROSITE" id="PS50109"/>
    </source>
</evidence>
<dbReference type="InterPro" id="IPR004358">
    <property type="entry name" value="Sig_transdc_His_kin-like_C"/>
</dbReference>
<dbReference type="CDD" id="cd00075">
    <property type="entry name" value="HATPase"/>
    <property type="match status" value="1"/>
</dbReference>
<dbReference type="InterPro" id="IPR052162">
    <property type="entry name" value="Sensor_kinase/Photoreceptor"/>
</dbReference>
<organism evidence="12 13">
    <name type="scientific">Marinicrinis sediminis</name>
    <dbReference type="NCBI Taxonomy" id="1652465"/>
    <lineage>
        <taxon>Bacteria</taxon>
        <taxon>Bacillati</taxon>
        <taxon>Bacillota</taxon>
        <taxon>Bacilli</taxon>
        <taxon>Bacillales</taxon>
        <taxon>Paenibacillaceae</taxon>
    </lineage>
</organism>
<dbReference type="Gene3D" id="1.10.287.130">
    <property type="match status" value="1"/>
</dbReference>
<dbReference type="SMART" id="SM00387">
    <property type="entry name" value="HATPase_c"/>
    <property type="match status" value="1"/>
</dbReference>
<dbReference type="InterPro" id="IPR003594">
    <property type="entry name" value="HATPase_dom"/>
</dbReference>
<dbReference type="PROSITE" id="PS50112">
    <property type="entry name" value="PAS"/>
    <property type="match status" value="3"/>
</dbReference>
<dbReference type="Pfam" id="PF02518">
    <property type="entry name" value="HATPase_c"/>
    <property type="match status" value="1"/>
</dbReference>
<dbReference type="PANTHER" id="PTHR43304">
    <property type="entry name" value="PHYTOCHROME-LIKE PROTEIN CPH1"/>
    <property type="match status" value="1"/>
</dbReference>
<dbReference type="Pfam" id="PF00512">
    <property type="entry name" value="HisKA"/>
    <property type="match status" value="1"/>
</dbReference>
<dbReference type="InterPro" id="IPR001610">
    <property type="entry name" value="PAC"/>
</dbReference>
<dbReference type="SUPFAM" id="SSF55785">
    <property type="entry name" value="PYP-like sensor domain (PAS domain)"/>
    <property type="match status" value="5"/>
</dbReference>
<feature type="domain" description="PAS" evidence="10">
    <location>
        <begin position="525"/>
        <end position="583"/>
    </location>
</feature>
<dbReference type="InterPro" id="IPR036890">
    <property type="entry name" value="HATPase_C_sf"/>
</dbReference>
<accession>A0ABW5RC91</accession>
<dbReference type="Pfam" id="PF00989">
    <property type="entry name" value="PAS"/>
    <property type="match status" value="1"/>
</dbReference>
<dbReference type="CDD" id="cd00082">
    <property type="entry name" value="HisKA"/>
    <property type="match status" value="1"/>
</dbReference>
<feature type="domain" description="Histidine kinase" evidence="9">
    <location>
        <begin position="650"/>
        <end position="855"/>
    </location>
</feature>
<dbReference type="Pfam" id="PF08447">
    <property type="entry name" value="PAS_3"/>
    <property type="match status" value="3"/>
</dbReference>
<dbReference type="SUPFAM" id="SSF55874">
    <property type="entry name" value="ATPase domain of HSP90 chaperone/DNA topoisomerase II/histidine kinase"/>
    <property type="match status" value="1"/>
</dbReference>
<keyword evidence="5" id="KW-0547">Nucleotide-binding</keyword>